<dbReference type="RefSeq" id="WP_081203393.1">
    <property type="nucleotide sequence ID" value="NZ_FOCZ01000005.1"/>
</dbReference>
<evidence type="ECO:0000313" key="1">
    <source>
        <dbReference type="EMBL" id="OQP42981.1"/>
    </source>
</evidence>
<dbReference type="Proteomes" id="UP000192610">
    <property type="component" value="Unassembled WGS sequence"/>
</dbReference>
<dbReference type="EMBL" id="LVXG01000056">
    <property type="protein sequence ID" value="OQP42981.1"/>
    <property type="molecule type" value="Genomic_DNA"/>
</dbReference>
<dbReference type="STRING" id="354355.SAMN05660816_03187"/>
<dbReference type="InterPro" id="IPR036761">
    <property type="entry name" value="TTHA0802/YceI-like_sf"/>
</dbReference>
<dbReference type="Gene3D" id="2.40.128.110">
    <property type="entry name" value="Lipid/polyisoprenoid-binding, YceI-like"/>
    <property type="match status" value="1"/>
</dbReference>
<evidence type="ECO:0008006" key="3">
    <source>
        <dbReference type="Google" id="ProtNLM"/>
    </source>
</evidence>
<gene>
    <name evidence="1" type="ORF">A4H97_12595</name>
</gene>
<comment type="caution">
    <text evidence="1">The sequence shown here is derived from an EMBL/GenBank/DDBJ whole genome shotgun (WGS) entry which is preliminary data.</text>
</comment>
<keyword evidence="2" id="KW-1185">Reference proteome</keyword>
<organism evidence="1 2">
    <name type="scientific">Niastella yeongjuensis</name>
    <dbReference type="NCBI Taxonomy" id="354355"/>
    <lineage>
        <taxon>Bacteria</taxon>
        <taxon>Pseudomonadati</taxon>
        <taxon>Bacteroidota</taxon>
        <taxon>Chitinophagia</taxon>
        <taxon>Chitinophagales</taxon>
        <taxon>Chitinophagaceae</taxon>
        <taxon>Niastella</taxon>
    </lineage>
</organism>
<proteinExistence type="predicted"/>
<dbReference type="OrthoDB" id="9794147at2"/>
<reference evidence="2" key="1">
    <citation type="submission" date="2016-04" db="EMBL/GenBank/DDBJ databases">
        <authorList>
            <person name="Chen L."/>
            <person name="Zhuang W."/>
            <person name="Wang G."/>
        </authorList>
    </citation>
    <scope>NUCLEOTIDE SEQUENCE [LARGE SCALE GENOMIC DNA]</scope>
    <source>
        <strain evidence="2">17621</strain>
    </source>
</reference>
<evidence type="ECO:0000313" key="2">
    <source>
        <dbReference type="Proteomes" id="UP000192610"/>
    </source>
</evidence>
<protein>
    <recommendedName>
        <fullName evidence="3">Lipid/polyisoprenoid-binding YceI-like domain-containing protein</fullName>
    </recommendedName>
</protein>
<dbReference type="AlphaFoldDB" id="A0A1V9EA72"/>
<sequence length="193" mass="21834">MKTLLIIMLLSFCWPPHIVLKEKWLIEKESNLYFEGRTNISNFRCGITSYLRPDTVCFCREDASKAILGIKGGLCIDVNGFECQQPYMNKDLRKALKARECPLMKIALLSIGNFTGNVPHVKGKVAICLAGVTRIMDVDYTVQPVDESSLRLYGKQKVSFADFDLTPPRKMAGLVKVEQQIDVNFMLALRLLK</sequence>
<name>A0A1V9EA72_9BACT</name>
<accession>A0A1V9EA72</accession>
<dbReference type="SUPFAM" id="SSF101874">
    <property type="entry name" value="YceI-like"/>
    <property type="match status" value="1"/>
</dbReference>